<accession>A0A0F9ND14</accession>
<name>A0A0F9ND14_9ZZZZ</name>
<comment type="caution">
    <text evidence="1">The sequence shown here is derived from an EMBL/GenBank/DDBJ whole genome shotgun (WGS) entry which is preliminary data.</text>
</comment>
<dbReference type="EMBL" id="LAZR01004301">
    <property type="protein sequence ID" value="KKN09852.1"/>
    <property type="molecule type" value="Genomic_DNA"/>
</dbReference>
<sequence>MSESELLYNLRTARLIKEPCDGIWVEYQHACGKPYVTVDWATVQAAIKELSGQIEQLQAVVDKLPKCWRLDESGVRVRDVPVAPDQVVYYYRNNMLVDGVVLSITWGDSFCECLVRNCYGITDVLDNGNCYSTREAAEAARKEAGS</sequence>
<dbReference type="AlphaFoldDB" id="A0A0F9ND14"/>
<reference evidence="1" key="1">
    <citation type="journal article" date="2015" name="Nature">
        <title>Complex archaea that bridge the gap between prokaryotes and eukaryotes.</title>
        <authorList>
            <person name="Spang A."/>
            <person name="Saw J.H."/>
            <person name="Jorgensen S.L."/>
            <person name="Zaremba-Niedzwiedzka K."/>
            <person name="Martijn J."/>
            <person name="Lind A.E."/>
            <person name="van Eijk R."/>
            <person name="Schleper C."/>
            <person name="Guy L."/>
            <person name="Ettema T.J."/>
        </authorList>
    </citation>
    <scope>NUCLEOTIDE SEQUENCE</scope>
</reference>
<proteinExistence type="predicted"/>
<evidence type="ECO:0000313" key="1">
    <source>
        <dbReference type="EMBL" id="KKN09852.1"/>
    </source>
</evidence>
<protein>
    <submittedName>
        <fullName evidence="1">Uncharacterized protein</fullName>
    </submittedName>
</protein>
<organism evidence="1">
    <name type="scientific">marine sediment metagenome</name>
    <dbReference type="NCBI Taxonomy" id="412755"/>
    <lineage>
        <taxon>unclassified sequences</taxon>
        <taxon>metagenomes</taxon>
        <taxon>ecological metagenomes</taxon>
    </lineage>
</organism>
<gene>
    <name evidence="1" type="ORF">LCGC14_1042550</name>
</gene>